<reference evidence="1 2" key="1">
    <citation type="submission" date="2017-11" db="EMBL/GenBank/DDBJ databases">
        <title>De-novo sequencing of pomegranate (Punica granatum L.) genome.</title>
        <authorList>
            <person name="Akparov Z."/>
            <person name="Amiraslanov A."/>
            <person name="Hajiyeva S."/>
            <person name="Abbasov M."/>
            <person name="Kaur K."/>
            <person name="Hamwieh A."/>
            <person name="Solovyev V."/>
            <person name="Salamov A."/>
            <person name="Braich B."/>
            <person name="Kosarev P."/>
            <person name="Mahmoud A."/>
            <person name="Hajiyev E."/>
            <person name="Babayeva S."/>
            <person name="Izzatullayeva V."/>
            <person name="Mammadov A."/>
            <person name="Mammadov A."/>
            <person name="Sharifova S."/>
            <person name="Ojaghi J."/>
            <person name="Eynullazada K."/>
            <person name="Bayramov B."/>
            <person name="Abdulazimova A."/>
            <person name="Shahmuradov I."/>
        </authorList>
    </citation>
    <scope>NUCLEOTIDE SEQUENCE [LARGE SCALE GENOMIC DNA]</scope>
    <source>
        <strain evidence="2">cv. AG2017</strain>
        <tissue evidence="1">Leaf</tissue>
    </source>
</reference>
<sequence length="1966" mass="218758">MASVKSADASLWWDPFPALLTELENVPLSSDLPPHLLKKLKEDRAWFVDTLSLFKPPNEKSREALNSQQLKIGSHELNIKSELKDKALQISSSLGLDEVQSYILVERSTEHVHVPLDSVVQDFTHLILLQYYIERQCLLKCTRRILMHALCAEDGPRGCFAIQKEALELSSTGLDGKLVALLDKLLSSTHPEQMGVDLFTLWAEETLTEDNLILEILFLIYYEPFCACNAEKWKKLCSLYEGISSGSCNFDKLAVSAEALNSSQNVKVQLLFILIETLDLENLLQMVHDETPFRLGISAFSLSDIQEIDAIVSSISPLEMRDAGPLFLAWAVFICLVMSLSGPEENNVLMDIDHVGYVRQAFEAGSLNFFMEILQNVILKESDGSFAGYRSVLRTFISAFIASYEINYQLDDSTFNLILDILCKLYRGEESLCMQFWDGESFIDGPIRCLLCNVEGEFPQKTVELVRLLSSLCDGNWPAECVYNFLDKSVGISSLFEITDDSLLDGTSQIVETRLPLHVPGVESLQIPSKTRGHVLRVVGRNVALVRWEYGISGVFVLLLRLAQQLYINRNEEVFHILDLFNRMVSFNTGLCFSLMNLNTSLYVQSTFLNVQTGQNMWVVEVICSLFRNLYPSSANAALISMGINFLAKMLKCSPSSVSAVALKGDIFDMVSSINSFAEDYNGSSSSWFLSGKLAKMLLIDCEHNDYDCSLTISVLEFTNQLVESGLESGAVYALLVFSLQYILVNHEYWKYKVKRHRWRVTLKVLELVGKCIISSSYSKGVADVIQNILLSDSSIHSTFFRIVCTTSQSLEQLYVSRLIDVAEIEGLQLAILSALDVLHVLLLKFSKDNFSSLPLFHQAMLSSSTKPIPVAAAVISFISYFRNPAIQVGAARVLSSMLFVANDLQQQLSGIACFSPDDKQIMELRHSLGDILLEKSLWDEDLFLATVDMLTSAARFQPAFLLAIIDVKEAADAPAGDAVAVAESANASPRTADSKSSSVLNAVLQFVEKSAELVESKPQILLTVLEFLKALWEGAAQYSAIIDHLKDSKNFWKHLSSSVSFSVPKESHRPKTWTEKDSESLANSFHCQGAILEVMAHNLFLQKKLLLAESHIKRAIEKAGHTVSTDKSRAADPSDCADIFFKWSESSVLQSMVKIYSSCEDDGEVSSHVKIAASLFAVHVMVKLTAGDVGSLSISLLDRIGALYKELRGQPAFSELLGQYSKHRYSEGKELETLILNDLYYHMQGEFEGRKIGPGPFQELFLSLVRSNIWERYYEWNYKTKLLDYRKKINLFDTAKVRADLRLDLWDHSNWKASKVVAETMLQCMEETNWMIIFSASKLSALKALTTLLAVYEEDALGRNTGNGRKIPDKLVLSCIDQMCESFHSTLRSLGPTMEASEDILKFLAAQAELIIHLIRKLSKSPPLPVCVLILRTSGSALKVLGEIKPVVKGIKTTLKLGLMLLLLSLEFSCSYYSTGGAVDMDSVKETAEFSNLCLGHIPILCSCIMIPELYTLTLTAVDLISRNFLMPNTWFPIIQAHLPLQHIISKLHDRNSAIPSSITLNFLLTLAVVRGGAEMLLSSGLLSSLRALFSAINEERNLSVSSNGTEGGEGVWGLGLAVVAAMIHSLGDTSSCINIVDSEIPYFFSDQAYLVSYYLDAPDLPSGDQDKRRPQAQRTQTSLTALKETEHVLTLMCVGARQWNSWVKAMKEMDPHLREKSIHLLAFISRGNQRFGESLGWNAPFLCPPVCKSEMDDCKKPPFVNSKNGWFSLSPPGCLSVSKFSSVSTSVMALVQKDRAPEKSETVSATTFSDTVALQIYRIAFHLLKFLCLQAEGAAKRAEEVGFIDLAHFPELPMPEILHGLQDQAIAIVTELCEASKAKQMNPETCSICILLLHILEMALHLELCVLHICGIRPVLGRVEDFSKQVKPFVKAIEGQDFLKSSLSSLKRIMSLVYPGLLQAEGLL</sequence>
<dbReference type="GO" id="GO:0006606">
    <property type="term" value="P:protein import into nucleus"/>
    <property type="evidence" value="ECO:0007669"/>
    <property type="project" value="TreeGrafter"/>
</dbReference>
<dbReference type="EMBL" id="PGOL01001890">
    <property type="protein sequence ID" value="PKI52909.1"/>
    <property type="molecule type" value="Genomic_DNA"/>
</dbReference>
<organism evidence="1 2">
    <name type="scientific">Punica granatum</name>
    <name type="common">Pomegranate</name>
    <dbReference type="NCBI Taxonomy" id="22663"/>
    <lineage>
        <taxon>Eukaryota</taxon>
        <taxon>Viridiplantae</taxon>
        <taxon>Streptophyta</taxon>
        <taxon>Embryophyta</taxon>
        <taxon>Tracheophyta</taxon>
        <taxon>Spermatophyta</taxon>
        <taxon>Magnoliopsida</taxon>
        <taxon>eudicotyledons</taxon>
        <taxon>Gunneridae</taxon>
        <taxon>Pentapetalae</taxon>
        <taxon>rosids</taxon>
        <taxon>malvids</taxon>
        <taxon>Myrtales</taxon>
        <taxon>Lythraceae</taxon>
        <taxon>Punica</taxon>
    </lineage>
</organism>
<dbReference type="GO" id="GO:0017056">
    <property type="term" value="F:structural constituent of nuclear pore"/>
    <property type="evidence" value="ECO:0007669"/>
    <property type="project" value="InterPro"/>
</dbReference>
<dbReference type="STRING" id="22663.A0A2I0J9K3"/>
<dbReference type="GO" id="GO:0006405">
    <property type="term" value="P:RNA export from nucleus"/>
    <property type="evidence" value="ECO:0007669"/>
    <property type="project" value="TreeGrafter"/>
</dbReference>
<evidence type="ECO:0000313" key="1">
    <source>
        <dbReference type="EMBL" id="PKI52909.1"/>
    </source>
</evidence>
<gene>
    <name evidence="1" type="ORF">CRG98_026740</name>
</gene>
<dbReference type="PANTHER" id="PTHR31431:SF1">
    <property type="entry name" value="NUCLEOPORIN NUP188"/>
    <property type="match status" value="1"/>
</dbReference>
<dbReference type="Proteomes" id="UP000233551">
    <property type="component" value="Unassembled WGS sequence"/>
</dbReference>
<dbReference type="GO" id="GO:0044611">
    <property type="term" value="C:nuclear pore inner ring"/>
    <property type="evidence" value="ECO:0007669"/>
    <property type="project" value="TreeGrafter"/>
</dbReference>
<dbReference type="PANTHER" id="PTHR31431">
    <property type="entry name" value="NUCLEOPORIN NUP188 HOMOLOG"/>
    <property type="match status" value="1"/>
</dbReference>
<name>A0A2I0J9K3_PUNGR</name>
<keyword evidence="2" id="KW-1185">Reference proteome</keyword>
<dbReference type="GeneID" id="116194815"/>
<comment type="caution">
    <text evidence="1">The sequence shown here is derived from an EMBL/GenBank/DDBJ whole genome shotgun (WGS) entry which is preliminary data.</text>
</comment>
<proteinExistence type="predicted"/>
<evidence type="ECO:0000313" key="2">
    <source>
        <dbReference type="Proteomes" id="UP000233551"/>
    </source>
</evidence>
<accession>A0A2I0J9K3</accession>
<dbReference type="OrthoDB" id="552259at2759"/>
<protein>
    <submittedName>
        <fullName evidence="1">Uncharacterized protein</fullName>
    </submittedName>
</protein>
<dbReference type="InterPro" id="IPR044840">
    <property type="entry name" value="Nup188"/>
</dbReference>